<feature type="compositionally biased region" description="Basic residues" evidence="1">
    <location>
        <begin position="393"/>
        <end position="404"/>
    </location>
</feature>
<comment type="caution">
    <text evidence="2">The sequence shown here is derived from an EMBL/GenBank/DDBJ whole genome shotgun (WGS) entry which is preliminary data.</text>
</comment>
<feature type="compositionally biased region" description="Polar residues" evidence="1">
    <location>
        <begin position="99"/>
        <end position="125"/>
    </location>
</feature>
<reference evidence="2" key="1">
    <citation type="submission" date="2022-08" db="EMBL/GenBank/DDBJ databases">
        <authorList>
            <consortium name="DOE Joint Genome Institute"/>
            <person name="Min B."/>
            <person name="Riley R."/>
            <person name="Sierra-Patev S."/>
            <person name="Naranjo-Ortiz M."/>
            <person name="Looney B."/>
            <person name="Konkel Z."/>
            <person name="Slot J.C."/>
            <person name="Sakamoto Y."/>
            <person name="Steenwyk J.L."/>
            <person name="Rokas A."/>
            <person name="Carro J."/>
            <person name="Camarero S."/>
            <person name="Ferreira P."/>
            <person name="Molpeceres G."/>
            <person name="Ruiz-Duenas F.J."/>
            <person name="Serrano A."/>
            <person name="Henrissat B."/>
            <person name="Drula E."/>
            <person name="Hughes K.W."/>
            <person name="Mata J.L."/>
            <person name="Ishikawa N.K."/>
            <person name="Vargas-Isla R."/>
            <person name="Ushijima S."/>
            <person name="Smith C.A."/>
            <person name="Ahrendt S."/>
            <person name="Andreopoulos W."/>
            <person name="He G."/>
            <person name="Labutti K."/>
            <person name="Lipzen A."/>
            <person name="Ng V."/>
            <person name="Sandor L."/>
            <person name="Barry K."/>
            <person name="Martinez A.T."/>
            <person name="Xiao Y."/>
            <person name="Gibbons J.G."/>
            <person name="Terashima K."/>
            <person name="Hibbett D.S."/>
            <person name="Grigoriev I.V."/>
        </authorList>
    </citation>
    <scope>NUCLEOTIDE SEQUENCE</scope>
    <source>
        <strain evidence="2">TFB9207</strain>
    </source>
</reference>
<evidence type="ECO:0000256" key="1">
    <source>
        <dbReference type="SAM" id="MobiDB-lite"/>
    </source>
</evidence>
<feature type="region of interest" description="Disordered" evidence="1">
    <location>
        <begin position="420"/>
        <end position="519"/>
    </location>
</feature>
<feature type="region of interest" description="Disordered" evidence="1">
    <location>
        <begin position="368"/>
        <end position="408"/>
    </location>
</feature>
<feature type="region of interest" description="Disordered" evidence="1">
    <location>
        <begin position="1"/>
        <end position="21"/>
    </location>
</feature>
<feature type="compositionally biased region" description="Polar residues" evidence="1">
    <location>
        <begin position="1"/>
        <end position="11"/>
    </location>
</feature>
<gene>
    <name evidence="2" type="ORF">F5878DRAFT_655661</name>
</gene>
<dbReference type="AlphaFoldDB" id="A0AA38PLD9"/>
<accession>A0AA38PLD9</accession>
<dbReference type="Proteomes" id="UP001163846">
    <property type="component" value="Unassembled WGS sequence"/>
</dbReference>
<organism evidence="2 3">
    <name type="scientific">Lentinula raphanica</name>
    <dbReference type="NCBI Taxonomy" id="153919"/>
    <lineage>
        <taxon>Eukaryota</taxon>
        <taxon>Fungi</taxon>
        <taxon>Dikarya</taxon>
        <taxon>Basidiomycota</taxon>
        <taxon>Agaricomycotina</taxon>
        <taxon>Agaricomycetes</taxon>
        <taxon>Agaricomycetidae</taxon>
        <taxon>Agaricales</taxon>
        <taxon>Marasmiineae</taxon>
        <taxon>Omphalotaceae</taxon>
        <taxon>Lentinula</taxon>
    </lineage>
</organism>
<sequence>MSLDSNSQEQTKLQRKRIPATLHSELSEYSSLLRAIRTNDSLDVTSQLTRYFSNKGKDIERPLALSESDEDYQYHSEDEDSEEENASGDEAGFGRRAKLSSQGSKKTTSRLQSQATEESIASTKDPTPRENWTRWPLLVQDVPPPEWTLRDEVANIATFLLPRTNSSTDDDLESENCFDPEIDPSVSQMVTTMTLSSLRYLDSILASLAAIIPERPSSMINRLAPAGWQTVLAALQIQAASRSLDETSIKTLERVQNRLADLYGVSSASQTTLPLASSSSTTNTPSQPPPTSDPQTHSSPQRIASPYLSDHRIQILQASSSKLTAAFSSHHASPSDLLSLDFSYPGIGYSLPEGWTKDWLDFRAQEKKKKRKADRKKEEGRKSQHQNAERSATTRRKSTRLTKRRQIDLEENAEDVGLAAVQDEDLVAPDDDQWIDEDWDGVGHDDGVEQQLVSRPGKRRRSKKEEHVGSDYSDNSSTTRKRKIARSELKTAQDVSSHPKQLKRKPKPRYKSAKFIDSD</sequence>
<dbReference type="EMBL" id="MU805949">
    <property type="protein sequence ID" value="KAJ3844641.1"/>
    <property type="molecule type" value="Genomic_DNA"/>
</dbReference>
<feature type="compositionally biased region" description="Basic residues" evidence="1">
    <location>
        <begin position="500"/>
        <end position="512"/>
    </location>
</feature>
<protein>
    <submittedName>
        <fullName evidence="2">Uncharacterized protein</fullName>
    </submittedName>
</protein>
<feature type="region of interest" description="Disordered" evidence="1">
    <location>
        <begin position="61"/>
        <end position="132"/>
    </location>
</feature>
<keyword evidence="3" id="KW-1185">Reference proteome</keyword>
<proteinExistence type="predicted"/>
<feature type="compositionally biased region" description="Acidic residues" evidence="1">
    <location>
        <begin position="67"/>
        <end position="87"/>
    </location>
</feature>
<feature type="compositionally biased region" description="Acidic residues" evidence="1">
    <location>
        <begin position="422"/>
        <end position="440"/>
    </location>
</feature>
<name>A0AA38PLD9_9AGAR</name>
<feature type="region of interest" description="Disordered" evidence="1">
    <location>
        <begin position="273"/>
        <end position="303"/>
    </location>
</feature>
<evidence type="ECO:0000313" key="3">
    <source>
        <dbReference type="Proteomes" id="UP001163846"/>
    </source>
</evidence>
<feature type="compositionally biased region" description="Low complexity" evidence="1">
    <location>
        <begin position="273"/>
        <end position="285"/>
    </location>
</feature>
<evidence type="ECO:0000313" key="2">
    <source>
        <dbReference type="EMBL" id="KAJ3844641.1"/>
    </source>
</evidence>